<evidence type="ECO:0008006" key="3">
    <source>
        <dbReference type="Google" id="ProtNLM"/>
    </source>
</evidence>
<proteinExistence type="predicted"/>
<comment type="caution">
    <text evidence="1">The sequence shown here is derived from an EMBL/GenBank/DDBJ whole genome shotgun (WGS) entry which is preliminary data.</text>
</comment>
<name>A0A0C1INC7_9BACT</name>
<accession>A0A0C1INC7</accession>
<protein>
    <recommendedName>
        <fullName evidence="3">Methyltransferase type 11</fullName>
    </recommendedName>
</protein>
<gene>
    <name evidence="1" type="ORF">OI18_05585</name>
</gene>
<reference evidence="1 2" key="1">
    <citation type="submission" date="2014-11" db="EMBL/GenBank/DDBJ databases">
        <title>Genome sequence of Flavihumibacter solisilvae 3-3.</title>
        <authorList>
            <person name="Zhou G."/>
            <person name="Li M."/>
            <person name="Wang G."/>
        </authorList>
    </citation>
    <scope>NUCLEOTIDE SEQUENCE [LARGE SCALE GENOMIC DNA]</scope>
    <source>
        <strain evidence="1 2">3-3</strain>
    </source>
</reference>
<dbReference type="EMBL" id="JSVC01000005">
    <property type="protein sequence ID" value="KIC95745.1"/>
    <property type="molecule type" value="Genomic_DNA"/>
</dbReference>
<evidence type="ECO:0000313" key="1">
    <source>
        <dbReference type="EMBL" id="KIC95745.1"/>
    </source>
</evidence>
<sequence>MIEVFKTDVRDAENAKLLVDRIHRQFDSYRCNFDLADCDNILRVLCTRDTVEAAEIIEFLRSHGFTAEVLPDEL</sequence>
<keyword evidence="2" id="KW-1185">Reference proteome</keyword>
<evidence type="ECO:0000313" key="2">
    <source>
        <dbReference type="Proteomes" id="UP000031408"/>
    </source>
</evidence>
<organism evidence="1 2">
    <name type="scientific">Flavihumibacter solisilvae</name>
    <dbReference type="NCBI Taxonomy" id="1349421"/>
    <lineage>
        <taxon>Bacteria</taxon>
        <taxon>Pseudomonadati</taxon>
        <taxon>Bacteroidota</taxon>
        <taxon>Chitinophagia</taxon>
        <taxon>Chitinophagales</taxon>
        <taxon>Chitinophagaceae</taxon>
        <taxon>Flavihumibacter</taxon>
    </lineage>
</organism>
<dbReference type="Proteomes" id="UP000031408">
    <property type="component" value="Unassembled WGS sequence"/>
</dbReference>
<dbReference type="OrthoDB" id="1036397at2"/>
<dbReference type="STRING" id="1349421.OI18_05585"/>
<dbReference type="AlphaFoldDB" id="A0A0C1INC7"/>